<feature type="domain" description="IPT/TIG" evidence="2">
    <location>
        <begin position="120"/>
        <end position="184"/>
    </location>
</feature>
<dbReference type="OrthoDB" id="633200at2"/>
<dbReference type="InterPro" id="IPR008979">
    <property type="entry name" value="Galactose-bd-like_sf"/>
</dbReference>
<feature type="domain" description="IPT/TIG" evidence="2">
    <location>
        <begin position="41"/>
        <end position="110"/>
    </location>
</feature>
<feature type="signal peptide" evidence="1">
    <location>
        <begin position="1"/>
        <end position="20"/>
    </location>
</feature>
<feature type="chain" id="PRO_5010739893" description="IPT/TIG domain-containing protein" evidence="1">
    <location>
        <begin position="21"/>
        <end position="336"/>
    </location>
</feature>
<accession>A0A1V9FMJ2</accession>
<sequence length="336" mass="35524">MKNKFLIIACWSIVSILFGAGCKKGPQFREFTYPAQSASGINYNVGFPGMNVTIKGTNFDTLTGAVKVWFGGIQATTVVSCRDTQIVVQVPATAVSGKVGLQVWTTKTDSIGSFTVIPAPTYKSISATRGNPGDVITFTGLNFLPDVSAIKAMIGSSQAQIVSNSATQVQFKVPNSVSGTPVVKFNDYPLPGPFFFVGNEQKITGTLIGHSGSYGNNANTTIAAAVDGNLNTYVDAATASGYVGYDVGAGKSAKLTVVRYAPRSGQAARMVKGEIRGSNDATLTSYDVLYKITTAPTVGVLTETAINAANTYRYIYYYSPDGYCDIAEIEFIGTVQ</sequence>
<proteinExistence type="predicted"/>
<dbReference type="Gene3D" id="2.60.40.10">
    <property type="entry name" value="Immunoglobulins"/>
    <property type="match status" value="2"/>
</dbReference>
<name>A0A1V9FMJ2_9BACT</name>
<dbReference type="SUPFAM" id="SSF49785">
    <property type="entry name" value="Galactose-binding domain-like"/>
    <property type="match status" value="1"/>
</dbReference>
<dbReference type="Pfam" id="PF01833">
    <property type="entry name" value="TIG"/>
    <property type="match status" value="2"/>
</dbReference>
<dbReference type="SUPFAM" id="SSF81296">
    <property type="entry name" value="E set domains"/>
    <property type="match status" value="2"/>
</dbReference>
<dbReference type="Proteomes" id="UP000192796">
    <property type="component" value="Unassembled WGS sequence"/>
</dbReference>
<evidence type="ECO:0000256" key="1">
    <source>
        <dbReference type="SAM" id="SignalP"/>
    </source>
</evidence>
<keyword evidence="1" id="KW-0732">Signal</keyword>
<dbReference type="PROSITE" id="PS51257">
    <property type="entry name" value="PROKAR_LIPOPROTEIN"/>
    <property type="match status" value="1"/>
</dbReference>
<dbReference type="RefSeq" id="WP_081154662.1">
    <property type="nucleotide sequence ID" value="NZ_LVYD01000077.1"/>
</dbReference>
<keyword evidence="4" id="KW-1185">Reference proteome</keyword>
<dbReference type="AlphaFoldDB" id="A0A1V9FMJ2"/>
<evidence type="ECO:0000313" key="3">
    <source>
        <dbReference type="EMBL" id="OQP59558.1"/>
    </source>
</evidence>
<dbReference type="InterPro" id="IPR014756">
    <property type="entry name" value="Ig_E-set"/>
</dbReference>
<dbReference type="CDD" id="cd00102">
    <property type="entry name" value="IPT"/>
    <property type="match status" value="1"/>
</dbReference>
<dbReference type="Gene3D" id="2.60.120.260">
    <property type="entry name" value="Galactose-binding domain-like"/>
    <property type="match status" value="1"/>
</dbReference>
<organism evidence="3 4">
    <name type="scientific">Niastella vici</name>
    <dbReference type="NCBI Taxonomy" id="1703345"/>
    <lineage>
        <taxon>Bacteria</taxon>
        <taxon>Pseudomonadati</taxon>
        <taxon>Bacteroidota</taxon>
        <taxon>Chitinophagia</taxon>
        <taxon>Chitinophagales</taxon>
        <taxon>Chitinophagaceae</taxon>
        <taxon>Niastella</taxon>
    </lineage>
</organism>
<evidence type="ECO:0000259" key="2">
    <source>
        <dbReference type="Pfam" id="PF01833"/>
    </source>
</evidence>
<dbReference type="STRING" id="1703345.A3860_37225"/>
<evidence type="ECO:0000313" key="4">
    <source>
        <dbReference type="Proteomes" id="UP000192796"/>
    </source>
</evidence>
<dbReference type="InterPro" id="IPR013783">
    <property type="entry name" value="Ig-like_fold"/>
</dbReference>
<gene>
    <name evidence="3" type="ORF">A3860_37225</name>
</gene>
<comment type="caution">
    <text evidence="3">The sequence shown here is derived from an EMBL/GenBank/DDBJ whole genome shotgun (WGS) entry which is preliminary data.</text>
</comment>
<reference evidence="3 4" key="1">
    <citation type="submission" date="2016-03" db="EMBL/GenBank/DDBJ databases">
        <title>Niastella vici sp. nov., isolated from farmland soil.</title>
        <authorList>
            <person name="Chen L."/>
            <person name="Wang D."/>
            <person name="Yang S."/>
            <person name="Wang G."/>
        </authorList>
    </citation>
    <scope>NUCLEOTIDE SEQUENCE [LARGE SCALE GENOMIC DNA]</scope>
    <source>
        <strain evidence="3 4">DJ57</strain>
    </source>
</reference>
<dbReference type="InterPro" id="IPR002909">
    <property type="entry name" value="IPT_dom"/>
</dbReference>
<dbReference type="EMBL" id="LVYD01000077">
    <property type="protein sequence ID" value="OQP59558.1"/>
    <property type="molecule type" value="Genomic_DNA"/>
</dbReference>
<protein>
    <recommendedName>
        <fullName evidence="2">IPT/TIG domain-containing protein</fullName>
    </recommendedName>
</protein>